<evidence type="ECO:0000313" key="2">
    <source>
        <dbReference type="Proteomes" id="UP001519272"/>
    </source>
</evidence>
<organism evidence="1 2">
    <name type="scientific">Paenibacillus turicensis</name>
    <dbReference type="NCBI Taxonomy" id="160487"/>
    <lineage>
        <taxon>Bacteria</taxon>
        <taxon>Bacillati</taxon>
        <taxon>Bacillota</taxon>
        <taxon>Bacilli</taxon>
        <taxon>Bacillales</taxon>
        <taxon>Paenibacillaceae</taxon>
        <taxon>Paenibacillus</taxon>
    </lineage>
</organism>
<evidence type="ECO:0008006" key="3">
    <source>
        <dbReference type="Google" id="ProtNLM"/>
    </source>
</evidence>
<protein>
    <recommendedName>
        <fullName evidence="3">DUF4085 domain-containing protein</fullName>
    </recommendedName>
</protein>
<sequence>MKYLTKEWYMQSQQMGLHTGKKVHKKVGQFSEALFLHLYKEKEKRFIEDQLEFYNYDPRRYLTDTIPVEVWLEGKEKTQNIDEIIAKMSLEERTRFEQQVAEFDARPPFDEIEWKEKFQESLQWNCEHYRVKLPAPILHKIADIRVFALGYCTKEVLKLLSKYSEQSEKNTNDVLEQFRKAQSQEVIPEELHKKFNFHDCLVKELKFETNPVDTNANDANIQTESNPDLILYLDTSGGFTLNNKITFVESKIILQQEQIVNHAWLYSELYCVDGGYEVHVLFEGMSMAELILRCRDIIIEQE</sequence>
<evidence type="ECO:0000313" key="1">
    <source>
        <dbReference type="EMBL" id="MBP1903894.1"/>
    </source>
</evidence>
<dbReference type="Pfam" id="PF13315">
    <property type="entry name" value="DUF4085"/>
    <property type="match status" value="1"/>
</dbReference>
<reference evidence="1 2" key="1">
    <citation type="submission" date="2021-03" db="EMBL/GenBank/DDBJ databases">
        <title>Genomic Encyclopedia of Type Strains, Phase IV (KMG-IV): sequencing the most valuable type-strain genomes for metagenomic binning, comparative biology and taxonomic classification.</title>
        <authorList>
            <person name="Goeker M."/>
        </authorList>
    </citation>
    <scope>NUCLEOTIDE SEQUENCE [LARGE SCALE GENOMIC DNA]</scope>
    <source>
        <strain evidence="1 2">DSM 14349</strain>
    </source>
</reference>
<dbReference type="InterPro" id="IPR025144">
    <property type="entry name" value="DUF4085"/>
</dbReference>
<dbReference type="Proteomes" id="UP001519272">
    <property type="component" value="Unassembled WGS sequence"/>
</dbReference>
<comment type="caution">
    <text evidence="1">The sequence shown here is derived from an EMBL/GenBank/DDBJ whole genome shotgun (WGS) entry which is preliminary data.</text>
</comment>
<accession>A0ABS4FMT7</accession>
<keyword evidence="2" id="KW-1185">Reference proteome</keyword>
<gene>
    <name evidence="1" type="ORF">J2Z32_000511</name>
</gene>
<proteinExistence type="predicted"/>
<name>A0ABS4FMT7_9BACL</name>
<dbReference type="EMBL" id="JAGGKG010000002">
    <property type="protein sequence ID" value="MBP1903894.1"/>
    <property type="molecule type" value="Genomic_DNA"/>
</dbReference>
<dbReference type="RefSeq" id="WP_210087594.1">
    <property type="nucleotide sequence ID" value="NZ_JAGGKG010000002.1"/>
</dbReference>